<sequence>MEWLWAVAVAVLVVPTLYLYTVGVVATRFPMLYNKRICLLIAHPDDEAMFFAPTVLALTRPETGNHVKILCLSSGDADGLGETRKRELAKSGLTLGLRKEDDVFVVEDPRFQDGMINKWDPSEIAGLLSAAFAPGLAQQKKADTAPTASIDVIITFDAGGVSQHPNHISLYHGAKAFVAALTAGRTGWAPPVDLYTLTTVPLARKYAGFLDVVATLAGWALGTDMKNKEHPKGLVFLNGAGNGGVTTAWKAMTTAHQSQMVWFRYGWITLSRYMYMNDLKLDDIKAR</sequence>
<evidence type="ECO:0000256" key="2">
    <source>
        <dbReference type="ARBA" id="ARBA00012176"/>
    </source>
</evidence>
<dbReference type="GO" id="GO:0000225">
    <property type="term" value="F:N-acetylglucosaminylphosphatidylinositol deacetylase activity"/>
    <property type="evidence" value="ECO:0007669"/>
    <property type="project" value="UniProtKB-EC"/>
</dbReference>
<reference evidence="4" key="2">
    <citation type="submission" date="2023-05" db="EMBL/GenBank/DDBJ databases">
        <authorList>
            <consortium name="Lawrence Berkeley National Laboratory"/>
            <person name="Steindorff A."/>
            <person name="Hensen N."/>
            <person name="Bonometti L."/>
            <person name="Westerberg I."/>
            <person name="Brannstrom I.O."/>
            <person name="Guillou S."/>
            <person name="Cros-Aarteil S."/>
            <person name="Calhoun S."/>
            <person name="Haridas S."/>
            <person name="Kuo A."/>
            <person name="Mondo S."/>
            <person name="Pangilinan J."/>
            <person name="Riley R."/>
            <person name="Labutti K."/>
            <person name="Andreopoulos B."/>
            <person name="Lipzen A."/>
            <person name="Chen C."/>
            <person name="Yanf M."/>
            <person name="Daum C."/>
            <person name="Ng V."/>
            <person name="Clum A."/>
            <person name="Ohm R."/>
            <person name="Martin F."/>
            <person name="Silar P."/>
            <person name="Natvig D."/>
            <person name="Lalanne C."/>
            <person name="Gautier V."/>
            <person name="Ament-Velasquez S.L."/>
            <person name="Kruys A."/>
            <person name="Hutchinson M.I."/>
            <person name="Powell A.J."/>
            <person name="Barry K."/>
            <person name="Miller A.N."/>
            <person name="Grigoriev I.V."/>
            <person name="Debuchy R."/>
            <person name="Gladieux P."/>
            <person name="Thoren M.H."/>
            <person name="Johannesson H."/>
        </authorList>
    </citation>
    <scope>NUCLEOTIDE SEQUENCE</scope>
    <source>
        <strain evidence="4">PSN243</strain>
    </source>
</reference>
<name>A0AAV9G4Q8_9PEZI</name>
<accession>A0AAV9G4Q8</accession>
<evidence type="ECO:0000256" key="3">
    <source>
        <dbReference type="SAM" id="Phobius"/>
    </source>
</evidence>
<dbReference type="PANTHER" id="PTHR12993:SF11">
    <property type="entry name" value="N-ACETYLGLUCOSAMINYL-PHOSPHATIDYLINOSITOL DE-N-ACETYLASE"/>
    <property type="match status" value="1"/>
</dbReference>
<keyword evidence="5" id="KW-1185">Reference proteome</keyword>
<dbReference type="InterPro" id="IPR003737">
    <property type="entry name" value="GlcNAc_PI_deacetylase-related"/>
</dbReference>
<dbReference type="Proteomes" id="UP001321760">
    <property type="component" value="Unassembled WGS sequence"/>
</dbReference>
<dbReference type="InterPro" id="IPR024078">
    <property type="entry name" value="LmbE-like_dom_sf"/>
</dbReference>
<protein>
    <recommendedName>
        <fullName evidence="2">N-acetylglucosaminylphosphatidylinositol deacetylase</fullName>
        <ecNumber evidence="2">3.5.1.89</ecNumber>
    </recommendedName>
</protein>
<dbReference type="EC" id="3.5.1.89" evidence="2"/>
<organism evidence="4 5">
    <name type="scientific">Podospora aff. communis PSN243</name>
    <dbReference type="NCBI Taxonomy" id="3040156"/>
    <lineage>
        <taxon>Eukaryota</taxon>
        <taxon>Fungi</taxon>
        <taxon>Dikarya</taxon>
        <taxon>Ascomycota</taxon>
        <taxon>Pezizomycotina</taxon>
        <taxon>Sordariomycetes</taxon>
        <taxon>Sordariomycetidae</taxon>
        <taxon>Sordariales</taxon>
        <taxon>Podosporaceae</taxon>
        <taxon>Podospora</taxon>
    </lineage>
</organism>
<comment type="caution">
    <text evidence="4">The sequence shown here is derived from an EMBL/GenBank/DDBJ whole genome shotgun (WGS) entry which is preliminary data.</text>
</comment>
<reference evidence="4" key="1">
    <citation type="journal article" date="2023" name="Mol. Phylogenet. Evol.">
        <title>Genome-scale phylogeny and comparative genomics of the fungal order Sordariales.</title>
        <authorList>
            <person name="Hensen N."/>
            <person name="Bonometti L."/>
            <person name="Westerberg I."/>
            <person name="Brannstrom I.O."/>
            <person name="Guillou S."/>
            <person name="Cros-Aarteil S."/>
            <person name="Calhoun S."/>
            <person name="Haridas S."/>
            <person name="Kuo A."/>
            <person name="Mondo S."/>
            <person name="Pangilinan J."/>
            <person name="Riley R."/>
            <person name="LaButti K."/>
            <person name="Andreopoulos B."/>
            <person name="Lipzen A."/>
            <person name="Chen C."/>
            <person name="Yan M."/>
            <person name="Daum C."/>
            <person name="Ng V."/>
            <person name="Clum A."/>
            <person name="Steindorff A."/>
            <person name="Ohm R.A."/>
            <person name="Martin F."/>
            <person name="Silar P."/>
            <person name="Natvig D.O."/>
            <person name="Lalanne C."/>
            <person name="Gautier V."/>
            <person name="Ament-Velasquez S.L."/>
            <person name="Kruys A."/>
            <person name="Hutchinson M.I."/>
            <person name="Powell A.J."/>
            <person name="Barry K."/>
            <person name="Miller A.N."/>
            <person name="Grigoriev I.V."/>
            <person name="Debuchy R."/>
            <person name="Gladieux P."/>
            <person name="Hiltunen Thoren M."/>
            <person name="Johannesson H."/>
        </authorList>
    </citation>
    <scope>NUCLEOTIDE SEQUENCE</scope>
    <source>
        <strain evidence="4">PSN243</strain>
    </source>
</reference>
<evidence type="ECO:0000256" key="1">
    <source>
        <dbReference type="ARBA" id="ARBA00006066"/>
    </source>
</evidence>
<dbReference type="GO" id="GO:0005783">
    <property type="term" value="C:endoplasmic reticulum"/>
    <property type="evidence" value="ECO:0007669"/>
    <property type="project" value="TreeGrafter"/>
</dbReference>
<dbReference type="EMBL" id="MU865993">
    <property type="protein sequence ID" value="KAK4443423.1"/>
    <property type="molecule type" value="Genomic_DNA"/>
</dbReference>
<evidence type="ECO:0000313" key="5">
    <source>
        <dbReference type="Proteomes" id="UP001321760"/>
    </source>
</evidence>
<dbReference type="SUPFAM" id="SSF102588">
    <property type="entry name" value="LmbE-like"/>
    <property type="match status" value="1"/>
</dbReference>
<evidence type="ECO:0000313" key="4">
    <source>
        <dbReference type="EMBL" id="KAK4443423.1"/>
    </source>
</evidence>
<dbReference type="PANTHER" id="PTHR12993">
    <property type="entry name" value="N-ACETYLGLUCOSAMINYL-PHOSPHATIDYLINOSITOL DE-N-ACETYLASE-RELATED"/>
    <property type="match status" value="1"/>
</dbReference>
<comment type="similarity">
    <text evidence="1">Belongs to the PIGL family.</text>
</comment>
<feature type="transmembrane region" description="Helical" evidence="3">
    <location>
        <begin position="6"/>
        <end position="26"/>
    </location>
</feature>
<dbReference type="Gene3D" id="3.40.50.10320">
    <property type="entry name" value="LmbE-like"/>
    <property type="match status" value="1"/>
</dbReference>
<dbReference type="AlphaFoldDB" id="A0AAV9G4Q8"/>
<keyword evidence="3" id="KW-0812">Transmembrane</keyword>
<dbReference type="Pfam" id="PF02585">
    <property type="entry name" value="PIG-L"/>
    <property type="match status" value="1"/>
</dbReference>
<keyword evidence="3" id="KW-0472">Membrane</keyword>
<keyword evidence="3" id="KW-1133">Transmembrane helix</keyword>
<gene>
    <name evidence="4" type="ORF">QBC34DRAFT_211258</name>
</gene>
<proteinExistence type="inferred from homology"/>